<reference evidence="2 3" key="1">
    <citation type="submission" date="2015-09" db="EMBL/GenBank/DDBJ databases">
        <title>Draft genome sequence and assembly of Photorhabdus sp. VMG, a bacterial symbiont associated with Heterorhabditis zealandica.</title>
        <authorList>
            <person name="Naidoo S."/>
            <person name="Featherston J."/>
            <person name="Mothupi B."/>
            <person name="Gray V.M."/>
        </authorList>
    </citation>
    <scope>NUCLEOTIDE SEQUENCE [LARGE SCALE GENOMIC DNA]</scope>
    <source>
        <strain evidence="2 3">VMG</strain>
    </source>
</reference>
<evidence type="ECO:0000313" key="3">
    <source>
        <dbReference type="Proteomes" id="UP000037727"/>
    </source>
</evidence>
<dbReference type="RefSeq" id="WP_054476829.1">
    <property type="nucleotide sequence ID" value="NZ_CAWMRL010000009.1"/>
</dbReference>
<evidence type="ECO:0000313" key="4">
    <source>
        <dbReference type="Proteomes" id="UP000322184"/>
    </source>
</evidence>
<evidence type="ECO:0000313" key="1">
    <source>
        <dbReference type="EMBL" id="KAA1195507.1"/>
    </source>
</evidence>
<proteinExistence type="predicted"/>
<name>A0A5B0XAM2_9GAMM</name>
<organism evidence="1 4">
    <name type="scientific">Photorhabdus heterorhabditis</name>
    <dbReference type="NCBI Taxonomy" id="880156"/>
    <lineage>
        <taxon>Bacteria</taxon>
        <taxon>Pseudomonadati</taxon>
        <taxon>Pseudomonadota</taxon>
        <taxon>Gammaproteobacteria</taxon>
        <taxon>Enterobacterales</taxon>
        <taxon>Morganellaceae</taxon>
        <taxon>Photorhabdus</taxon>
    </lineage>
</organism>
<dbReference type="EMBL" id="VTUW01000002">
    <property type="protein sequence ID" value="KAA1195507.1"/>
    <property type="molecule type" value="Genomic_DNA"/>
</dbReference>
<reference evidence="1 4" key="2">
    <citation type="submission" date="2019-09" db="EMBL/GenBank/DDBJ databases">
        <title>Whole genome sequence of Photorhabdus heterorhabditis strain ETL (Enterobacteriales: Enterobacteriaceae) a bacterial symbiont of Heterorhabditis zealandica strain ETL (Rhabditida: Heterorhabditidae).</title>
        <authorList>
            <person name="Lulamba T.E."/>
            <person name="Serepa-Dlamini M.H."/>
        </authorList>
    </citation>
    <scope>NUCLEOTIDE SEQUENCE [LARGE SCALE GENOMIC DNA]</scope>
    <source>
        <strain evidence="1 4">ETL</strain>
    </source>
</reference>
<protein>
    <submittedName>
        <fullName evidence="1">Uncharacterized protein</fullName>
    </submittedName>
</protein>
<sequence>MAILPTSFSQFRGIRAISSPESPSRATEHKLNDKGKIRRVRDIKSAERLVKKRPKLFRIRSVQSTRRNQRDFARRVNGDLLRAISDWHGYVDQLPEPEELDDATLFVVQSAYHSRYLYPKDVYEKLSVYLEKLEMNTDDLLEVDAELIQNLLARDNVISDLMTLLNLCRCYEKHKVKLKQRGVNE</sequence>
<dbReference type="Proteomes" id="UP000322184">
    <property type="component" value="Unassembled WGS sequence"/>
</dbReference>
<keyword evidence="3" id="KW-1185">Reference proteome</keyword>
<gene>
    <name evidence="2" type="ORF">AM629_05345</name>
    <name evidence="1" type="ORF">F0L16_02155</name>
</gene>
<evidence type="ECO:0000313" key="2">
    <source>
        <dbReference type="EMBL" id="KOY62983.1"/>
    </source>
</evidence>
<dbReference type="AlphaFoldDB" id="A0A5B0XAM2"/>
<dbReference type="STRING" id="880156.AM629_05345"/>
<comment type="caution">
    <text evidence="1">The sequence shown here is derived from an EMBL/GenBank/DDBJ whole genome shotgun (WGS) entry which is preliminary data.</text>
</comment>
<accession>A0A5B0XAM2</accession>
<dbReference type="Proteomes" id="UP000037727">
    <property type="component" value="Unassembled WGS sequence"/>
</dbReference>
<dbReference type="EMBL" id="LJCS01000009">
    <property type="protein sequence ID" value="KOY62983.1"/>
    <property type="molecule type" value="Genomic_DNA"/>
</dbReference>
<dbReference type="OrthoDB" id="6458891at2"/>